<keyword evidence="1" id="KW-0963">Cytoplasm</keyword>
<evidence type="ECO:0000256" key="2">
    <source>
        <dbReference type="SAM" id="MobiDB-lite"/>
    </source>
</evidence>
<dbReference type="Pfam" id="PF24860">
    <property type="entry name" value="FdhE_C"/>
    <property type="match status" value="1"/>
</dbReference>
<evidence type="ECO:0000259" key="3">
    <source>
        <dbReference type="Pfam" id="PF24860"/>
    </source>
</evidence>
<gene>
    <name evidence="4" type="ORF">C2E25_03055</name>
</gene>
<dbReference type="InterPro" id="IPR024064">
    <property type="entry name" value="FdhE-like_sf"/>
</dbReference>
<feature type="region of interest" description="Disordered" evidence="2">
    <location>
        <begin position="1"/>
        <end position="24"/>
    </location>
</feature>
<protein>
    <submittedName>
        <fullName evidence="4">Formate dehydrogenase accessory protein FdhE</fullName>
    </submittedName>
</protein>
<comment type="caution">
    <text evidence="4">The sequence shown here is derived from an EMBL/GenBank/DDBJ whole genome shotgun (WGS) entry which is preliminary data.</text>
</comment>
<name>A0A2K2HDB3_9BACT</name>
<dbReference type="InterPro" id="IPR056796">
    <property type="entry name" value="FdhE_C"/>
</dbReference>
<reference evidence="4 5" key="1">
    <citation type="journal article" date="2018" name="Genome Announc.">
        <title>Genome Sequence of Geothermobacter sp. HR-1 Iron Reducer from the Loihi Seamount.</title>
        <authorList>
            <person name="Smith H."/>
            <person name="Abuyen K."/>
            <person name="Tremblay J."/>
            <person name="Savalia P."/>
            <person name="Perez-Rodriguez I."/>
            <person name="Emerson D."/>
            <person name="Tully B."/>
            <person name="Amend J."/>
        </authorList>
    </citation>
    <scope>NUCLEOTIDE SEQUENCE [LARGE SCALE GENOMIC DNA]</scope>
    <source>
        <strain evidence="4 5">HR-1</strain>
    </source>
</reference>
<dbReference type="AlphaFoldDB" id="A0A2K2HDB3"/>
<sequence>MVREGRQELNEPPTSMTAGRKLSPRPAASAGWALPAACPLQHASGVHPAVFSDRSYSMLQKRLQRLEELAAAKPALAEICRFYARLYKLFATAENFLRVDIDHETATLRQQQGFPLLSGETLNIDENRARAFFADLLLILQQHGQQGQEELKALETTLQSDRLDLTGLLRAALDRDRKPITGTAETIGMQPALLEYCLTTTLGAALERCRAEGLESRTENWEHGYCPLCGGLPAIAELSGKEGKKKLQCSLCGSRWSFHRLTCIHCGNSDHETLAYFTAEGEPDYRVDICRKCCGYLKVVDSRERGEGLPLEVEDAATLHLDLLAAKEGFSRGRKETPG</sequence>
<evidence type="ECO:0000256" key="1">
    <source>
        <dbReference type="ARBA" id="ARBA00022490"/>
    </source>
</evidence>
<organism evidence="4 5">
    <name type="scientific">Geothermobacter hydrogeniphilus</name>
    <dbReference type="NCBI Taxonomy" id="1969733"/>
    <lineage>
        <taxon>Bacteria</taxon>
        <taxon>Pseudomonadati</taxon>
        <taxon>Thermodesulfobacteriota</taxon>
        <taxon>Desulfuromonadia</taxon>
        <taxon>Desulfuromonadales</taxon>
        <taxon>Geothermobacteraceae</taxon>
        <taxon>Geothermobacter</taxon>
    </lineage>
</organism>
<evidence type="ECO:0000313" key="4">
    <source>
        <dbReference type="EMBL" id="PNU21285.1"/>
    </source>
</evidence>
<dbReference type="GO" id="GO:0008199">
    <property type="term" value="F:ferric iron binding"/>
    <property type="evidence" value="ECO:0007669"/>
    <property type="project" value="TreeGrafter"/>
</dbReference>
<dbReference type="PANTHER" id="PTHR37689">
    <property type="entry name" value="PROTEIN FDHE"/>
    <property type="match status" value="1"/>
</dbReference>
<dbReference type="InterPro" id="IPR006452">
    <property type="entry name" value="Formate_DH_accessory"/>
</dbReference>
<dbReference type="SUPFAM" id="SSF144020">
    <property type="entry name" value="FdhE-like"/>
    <property type="match status" value="1"/>
</dbReference>
<dbReference type="Proteomes" id="UP000236340">
    <property type="component" value="Unassembled WGS sequence"/>
</dbReference>
<evidence type="ECO:0000313" key="5">
    <source>
        <dbReference type="Proteomes" id="UP000236340"/>
    </source>
</evidence>
<dbReference type="Gene3D" id="3.90.1670.10">
    <property type="entry name" value="FdhE-like domain"/>
    <property type="match status" value="1"/>
</dbReference>
<dbReference type="PANTHER" id="PTHR37689:SF1">
    <property type="entry name" value="PROTEIN FDHE"/>
    <property type="match status" value="1"/>
</dbReference>
<dbReference type="CDD" id="cd16341">
    <property type="entry name" value="FdhE"/>
    <property type="match status" value="1"/>
</dbReference>
<accession>A0A2K2HDB3</accession>
<dbReference type="EMBL" id="PPFX01000004">
    <property type="protein sequence ID" value="PNU21285.1"/>
    <property type="molecule type" value="Genomic_DNA"/>
</dbReference>
<proteinExistence type="predicted"/>
<dbReference type="GO" id="GO:0005829">
    <property type="term" value="C:cytosol"/>
    <property type="evidence" value="ECO:0007669"/>
    <property type="project" value="TreeGrafter"/>
</dbReference>
<feature type="domain" description="FdhE C-terminal" evidence="3">
    <location>
        <begin position="262"/>
        <end position="333"/>
    </location>
</feature>
<dbReference type="GO" id="GO:0051604">
    <property type="term" value="P:protein maturation"/>
    <property type="evidence" value="ECO:0007669"/>
    <property type="project" value="TreeGrafter"/>
</dbReference>